<evidence type="ECO:0000313" key="3">
    <source>
        <dbReference type="Proteomes" id="UP001218218"/>
    </source>
</evidence>
<evidence type="ECO:0000313" key="2">
    <source>
        <dbReference type="EMBL" id="KAJ7354501.1"/>
    </source>
</evidence>
<feature type="region of interest" description="Disordered" evidence="1">
    <location>
        <begin position="202"/>
        <end position="232"/>
    </location>
</feature>
<protein>
    <submittedName>
        <fullName evidence="2">Uncharacterized protein</fullName>
    </submittedName>
</protein>
<comment type="caution">
    <text evidence="2">The sequence shown here is derived from an EMBL/GenBank/DDBJ whole genome shotgun (WGS) entry which is preliminary data.</text>
</comment>
<name>A0AAD7AC24_9AGAR</name>
<gene>
    <name evidence="2" type="ORF">DFH08DRAFT_955893</name>
</gene>
<organism evidence="2 3">
    <name type="scientific">Mycena albidolilacea</name>
    <dbReference type="NCBI Taxonomy" id="1033008"/>
    <lineage>
        <taxon>Eukaryota</taxon>
        <taxon>Fungi</taxon>
        <taxon>Dikarya</taxon>
        <taxon>Basidiomycota</taxon>
        <taxon>Agaricomycotina</taxon>
        <taxon>Agaricomycetes</taxon>
        <taxon>Agaricomycetidae</taxon>
        <taxon>Agaricales</taxon>
        <taxon>Marasmiineae</taxon>
        <taxon>Mycenaceae</taxon>
        <taxon>Mycena</taxon>
    </lineage>
</organism>
<dbReference type="Proteomes" id="UP001218218">
    <property type="component" value="Unassembled WGS sequence"/>
</dbReference>
<reference evidence="2" key="1">
    <citation type="submission" date="2023-03" db="EMBL/GenBank/DDBJ databases">
        <title>Massive genome expansion in bonnet fungi (Mycena s.s.) driven by repeated elements and novel gene families across ecological guilds.</title>
        <authorList>
            <consortium name="Lawrence Berkeley National Laboratory"/>
            <person name="Harder C.B."/>
            <person name="Miyauchi S."/>
            <person name="Viragh M."/>
            <person name="Kuo A."/>
            <person name="Thoen E."/>
            <person name="Andreopoulos B."/>
            <person name="Lu D."/>
            <person name="Skrede I."/>
            <person name="Drula E."/>
            <person name="Henrissat B."/>
            <person name="Morin E."/>
            <person name="Kohler A."/>
            <person name="Barry K."/>
            <person name="LaButti K."/>
            <person name="Morin E."/>
            <person name="Salamov A."/>
            <person name="Lipzen A."/>
            <person name="Mereny Z."/>
            <person name="Hegedus B."/>
            <person name="Baldrian P."/>
            <person name="Stursova M."/>
            <person name="Weitz H."/>
            <person name="Taylor A."/>
            <person name="Grigoriev I.V."/>
            <person name="Nagy L.G."/>
            <person name="Martin F."/>
            <person name="Kauserud H."/>
        </authorList>
    </citation>
    <scope>NUCLEOTIDE SEQUENCE</scope>
    <source>
        <strain evidence="2">CBHHK002</strain>
    </source>
</reference>
<dbReference type="AlphaFoldDB" id="A0AAD7AC24"/>
<sequence>MHQLAEGDHLFLLLPERSSAYQCNYQAVPEAPNIFQGRLASPCLARSQRQLVSSAEAHVLLPYMHPKTPHDIPCPLETPATAWHLWKRKDLALSAIQVKAAKEEYVGVWIHGVLEEDLKFFLGHTRVPCFLIHELVEGEAPGKLVVTDFVQGTPVAQLLDPQNSEYNRVALRLNREEHTLHNGSLPLPGVAFHPNDKQLLSRSRNQYGPHPLERSVRSESPGGVSIPSLDKNEELPADERAMVSTSSEWTATLRSMILRAEVMVAMMEEVKITPILKFTVPNTFTLEGMKGWLSSAMKRVVGGRWQEIVCVEWHPRAHYYIEFNMDNTVLHVKGLVDTKDGKIQPVEFTRSREFNEVLRKHPVIVSCPRYSTTGAYQSGTFRYSDTLQTQVPSVTLHTKFSTWTHTLLSKTGLRVPGIRKKLLPMFPFSPVHISLFAIAAVLLSTREPHPLSTTQSALLKA</sequence>
<dbReference type="EMBL" id="JARIHO010000010">
    <property type="protein sequence ID" value="KAJ7354501.1"/>
    <property type="molecule type" value="Genomic_DNA"/>
</dbReference>
<evidence type="ECO:0000256" key="1">
    <source>
        <dbReference type="SAM" id="MobiDB-lite"/>
    </source>
</evidence>
<proteinExistence type="predicted"/>
<keyword evidence="3" id="KW-1185">Reference proteome</keyword>
<accession>A0AAD7AC24</accession>